<sequence>MNHHNLFLFFNFILSSTVFSASTTTTDIYKYNVDDDGLDVKLMDGVHIHHDANPLRYLITTNKTYGLGYTIGVYRDNVNLYVERNSHVVRSTPSNYTFYFFNDNNKYYIRNVACNFLCVDACGTAFMSPVRYKHHCKFQINSTRAGNFSIFIENNNGKRRDLNFDSVHNILRINKIDTVEEYPFVLKYGPVNHSNKCQPIARTVQQTLVVDTGECVPTIKKIKHQAAGVEVSVKKDDHQYYGMQLMDTTDETQFAQRHNLFVKHIISPGVYVLQNALTCEFLCQNNECGVYMSTTNNVECKVHVFTNRDGSFFVRFANDNYNLMYNTSTNKLSYAHSKRSRVKLVPVTKNKNTHRYVCNNLETSSSSDDGIKKECKNFRTNAANVLSLSIPNIVFFLMLSYNNTNNNK</sequence>
<reference evidence="1 2" key="1">
    <citation type="journal article" date="2015" name="PLoS ONE">
        <title>The Complete Genome of a New Betabaculovirus from Clostera anastomosis.</title>
        <authorList>
            <person name="Yin F."/>
            <person name="Zhu Z."/>
            <person name="Liu X."/>
            <person name="Hou D."/>
            <person name="Wang J."/>
            <person name="Zhang L."/>
            <person name="Wang M."/>
            <person name="Kou Z."/>
            <person name="Wang H."/>
            <person name="Deng F."/>
            <person name="Hu Z."/>
        </authorList>
    </citation>
    <scope>NUCLEOTIDE SEQUENCE [LARGE SCALE GENOMIC DNA]</scope>
    <source>
        <strain evidence="1 2">ClasGV-B</strain>
    </source>
</reference>
<organism evidence="1 2">
    <name type="scientific">Clostera anastomosis granulovirus B</name>
    <dbReference type="NCBI Taxonomy" id="1986290"/>
    <lineage>
        <taxon>Viruses</taxon>
        <taxon>Viruses incertae sedis</taxon>
        <taxon>Naldaviricetes</taxon>
        <taxon>Lefavirales</taxon>
        <taxon>Baculoviridae</taxon>
        <taxon>Betabaculovirus</taxon>
        <taxon>Betabaculovirus alterclanastomosis</taxon>
    </lineage>
</organism>
<proteinExistence type="predicted"/>
<name>A0A0K0WSL2_9BBAC</name>
<dbReference type="EMBL" id="KR091910">
    <property type="protein sequence ID" value="AKS25452.1"/>
    <property type="molecule type" value="Genomic_DNA"/>
</dbReference>
<evidence type="ECO:0000313" key="1">
    <source>
        <dbReference type="EMBL" id="AKS25452.1"/>
    </source>
</evidence>
<dbReference type="SUPFAM" id="SSF50353">
    <property type="entry name" value="Cytokine"/>
    <property type="match status" value="1"/>
</dbReference>
<dbReference type="OrthoDB" id="12615at10239"/>
<dbReference type="InterPro" id="IPR008996">
    <property type="entry name" value="IL1/FGF"/>
</dbReference>
<gene>
    <name evidence="1" type="ORF">clas109</name>
</gene>
<dbReference type="Proteomes" id="UP000232791">
    <property type="component" value="Segment"/>
</dbReference>
<accession>A0A0K0WSL2</accession>
<keyword evidence="2" id="KW-1185">Reference proteome</keyword>
<protein>
    <submittedName>
        <fullName evidence="1">Fgf-2</fullName>
    </submittedName>
</protein>
<evidence type="ECO:0000313" key="2">
    <source>
        <dbReference type="Proteomes" id="UP000232791"/>
    </source>
</evidence>